<evidence type="ECO:0000313" key="2">
    <source>
        <dbReference type="EMBL" id="GGA71070.1"/>
    </source>
</evidence>
<dbReference type="PANTHER" id="PTHR36302:SF1">
    <property type="entry name" value="COPPER CHAPERONE PCU(A)C"/>
    <property type="match status" value="1"/>
</dbReference>
<keyword evidence="1" id="KW-0732">Signal</keyword>
<comment type="caution">
    <text evidence="2">The sequence shown here is derived from an EMBL/GenBank/DDBJ whole genome shotgun (WGS) entry which is preliminary data.</text>
</comment>
<dbReference type="InterPro" id="IPR007410">
    <property type="entry name" value="LpqE-like"/>
</dbReference>
<proteinExistence type="predicted"/>
<gene>
    <name evidence="2" type="ORF">GCM10011521_06520</name>
</gene>
<sequence>MGLPLLMLASGSAALAAPAAAANDETCRPTIESPWVRAAPPGAKSLAAYLVLRNGCGTAVEVVDVESLDFGTPMIHRTVEEGGVSRMRPAGKLVLAPGESLRFEPGGLHLMLMQPLRPLAEGDVARVRLVLADGRRLFAQFPVRRSAP</sequence>
<evidence type="ECO:0000313" key="3">
    <source>
        <dbReference type="Proteomes" id="UP000623419"/>
    </source>
</evidence>
<organism evidence="2 3">
    <name type="scientific">Arenimonas soli</name>
    <dbReference type="NCBI Taxonomy" id="2269504"/>
    <lineage>
        <taxon>Bacteria</taxon>
        <taxon>Pseudomonadati</taxon>
        <taxon>Pseudomonadota</taxon>
        <taxon>Gammaproteobacteria</taxon>
        <taxon>Lysobacterales</taxon>
        <taxon>Lysobacteraceae</taxon>
        <taxon>Arenimonas</taxon>
    </lineage>
</organism>
<keyword evidence="3" id="KW-1185">Reference proteome</keyword>
<evidence type="ECO:0000256" key="1">
    <source>
        <dbReference type="SAM" id="SignalP"/>
    </source>
</evidence>
<feature type="chain" id="PRO_5045629149" description="Copper chaperone PCu(A)C" evidence="1">
    <location>
        <begin position="22"/>
        <end position="148"/>
    </location>
</feature>
<protein>
    <recommendedName>
        <fullName evidence="4">Copper chaperone PCu(A)C</fullName>
    </recommendedName>
</protein>
<dbReference type="Pfam" id="PF04314">
    <property type="entry name" value="PCuAC"/>
    <property type="match status" value="1"/>
</dbReference>
<dbReference type="Gene3D" id="2.60.40.1890">
    <property type="entry name" value="PCu(A)C copper chaperone"/>
    <property type="match status" value="1"/>
</dbReference>
<evidence type="ECO:0008006" key="4">
    <source>
        <dbReference type="Google" id="ProtNLM"/>
    </source>
</evidence>
<dbReference type="PANTHER" id="PTHR36302">
    <property type="entry name" value="BLR7088 PROTEIN"/>
    <property type="match status" value="1"/>
</dbReference>
<name>A0ABQ1HE57_9GAMM</name>
<accession>A0ABQ1HE57</accession>
<reference evidence="3" key="1">
    <citation type="journal article" date="2019" name="Int. J. Syst. Evol. Microbiol.">
        <title>The Global Catalogue of Microorganisms (GCM) 10K type strain sequencing project: providing services to taxonomists for standard genome sequencing and annotation.</title>
        <authorList>
            <consortium name="The Broad Institute Genomics Platform"/>
            <consortium name="The Broad Institute Genome Sequencing Center for Infectious Disease"/>
            <person name="Wu L."/>
            <person name="Ma J."/>
        </authorList>
    </citation>
    <scope>NUCLEOTIDE SEQUENCE [LARGE SCALE GENOMIC DNA]</scope>
    <source>
        <strain evidence="3">CGMCC 1.15905</strain>
    </source>
</reference>
<dbReference type="InterPro" id="IPR036182">
    <property type="entry name" value="PCuAC_sf"/>
</dbReference>
<dbReference type="EMBL" id="BMKC01000001">
    <property type="protein sequence ID" value="GGA71070.1"/>
    <property type="molecule type" value="Genomic_DNA"/>
</dbReference>
<dbReference type="Proteomes" id="UP000623419">
    <property type="component" value="Unassembled WGS sequence"/>
</dbReference>
<dbReference type="InterPro" id="IPR058248">
    <property type="entry name" value="Lxx211020-like"/>
</dbReference>
<dbReference type="SUPFAM" id="SSF110087">
    <property type="entry name" value="DR1885-like metal-binding protein"/>
    <property type="match status" value="1"/>
</dbReference>
<feature type="signal peptide" evidence="1">
    <location>
        <begin position="1"/>
        <end position="21"/>
    </location>
</feature>